<evidence type="ECO:0000256" key="1">
    <source>
        <dbReference type="SAM" id="Phobius"/>
    </source>
</evidence>
<reference evidence="2 3" key="1">
    <citation type="submission" date="2023-03" db="EMBL/GenBank/DDBJ databases">
        <title>Bacillus Genome Sequencing.</title>
        <authorList>
            <person name="Dunlap C."/>
        </authorList>
    </citation>
    <scope>NUCLEOTIDE SEQUENCE [LARGE SCALE GENOMIC DNA]</scope>
    <source>
        <strain evidence="2 3">B-23453</strain>
    </source>
</reference>
<dbReference type="Proteomes" id="UP001341444">
    <property type="component" value="Unassembled WGS sequence"/>
</dbReference>
<gene>
    <name evidence="2" type="ORF">P4T90_22590</name>
</gene>
<feature type="transmembrane region" description="Helical" evidence="1">
    <location>
        <begin position="6"/>
        <end position="27"/>
    </location>
</feature>
<keyword evidence="1" id="KW-0812">Transmembrane</keyword>
<accession>A0ABU6MMB1</accession>
<keyword evidence="1" id="KW-1133">Transmembrane helix</keyword>
<sequence>MGILSSIFPIIALFVDLVIMIGCLKRISAQIYFNFLNRTIWVFIVVFGSIFGQLMYFLLELKSNDR</sequence>
<keyword evidence="3" id="KW-1185">Reference proteome</keyword>
<evidence type="ECO:0000313" key="2">
    <source>
        <dbReference type="EMBL" id="MED1205826.1"/>
    </source>
</evidence>
<feature type="transmembrane region" description="Helical" evidence="1">
    <location>
        <begin position="39"/>
        <end position="59"/>
    </location>
</feature>
<comment type="caution">
    <text evidence="2">The sequence shown here is derived from an EMBL/GenBank/DDBJ whole genome shotgun (WGS) entry which is preliminary data.</text>
</comment>
<name>A0ABU6MMB1_9BACI</name>
<protein>
    <recommendedName>
        <fullName evidence="4">Cardiolipin synthase N-terminal domain-containing protein</fullName>
    </recommendedName>
</protein>
<keyword evidence="1" id="KW-0472">Membrane</keyword>
<organism evidence="2 3">
    <name type="scientific">Heyndrickxia acidicola</name>
    <dbReference type="NCBI Taxonomy" id="209389"/>
    <lineage>
        <taxon>Bacteria</taxon>
        <taxon>Bacillati</taxon>
        <taxon>Bacillota</taxon>
        <taxon>Bacilli</taxon>
        <taxon>Bacillales</taxon>
        <taxon>Bacillaceae</taxon>
        <taxon>Heyndrickxia</taxon>
    </lineage>
</organism>
<dbReference type="EMBL" id="JARMAB010000040">
    <property type="protein sequence ID" value="MED1205826.1"/>
    <property type="molecule type" value="Genomic_DNA"/>
</dbReference>
<evidence type="ECO:0008006" key="4">
    <source>
        <dbReference type="Google" id="ProtNLM"/>
    </source>
</evidence>
<proteinExistence type="predicted"/>
<dbReference type="RefSeq" id="WP_066264078.1">
    <property type="nucleotide sequence ID" value="NZ_JARMAB010000040.1"/>
</dbReference>
<evidence type="ECO:0000313" key="3">
    <source>
        <dbReference type="Proteomes" id="UP001341444"/>
    </source>
</evidence>